<dbReference type="Gene3D" id="3.40.50.300">
    <property type="entry name" value="P-loop containing nucleotide triphosphate hydrolases"/>
    <property type="match status" value="2"/>
</dbReference>
<dbReference type="PROSITE" id="PS51194">
    <property type="entry name" value="HELICASE_CTER"/>
    <property type="match status" value="1"/>
</dbReference>
<dbReference type="InterPro" id="IPR005580">
    <property type="entry name" value="DbpA/CsdA_RNA-bd_dom"/>
</dbReference>
<dbReference type="InterPro" id="IPR057325">
    <property type="entry name" value="DeaD_dimer"/>
</dbReference>
<dbReference type="CDD" id="cd12499">
    <property type="entry name" value="RRM_EcCsdA_like"/>
    <property type="match status" value="1"/>
</dbReference>
<reference evidence="16 17" key="1">
    <citation type="submission" date="2018-01" db="EMBL/GenBank/DDBJ databases">
        <title>Twenty Corynebacterium bovis Genomes.</title>
        <authorList>
            <person name="Gulvik C.A."/>
        </authorList>
    </citation>
    <scope>NUCLEOTIDE SEQUENCE [LARGE SCALE GENOMIC DNA]</scope>
    <source>
        <strain evidence="16 17">F6900</strain>
    </source>
</reference>
<keyword evidence="6 10" id="KW-0067">ATP-binding</keyword>
<dbReference type="InterPro" id="IPR027417">
    <property type="entry name" value="P-loop_NTPase"/>
</dbReference>
<dbReference type="InterPro" id="IPR044742">
    <property type="entry name" value="DEAD/DEAH_RhlB"/>
</dbReference>
<feature type="compositionally biased region" description="Basic and acidic residues" evidence="12">
    <location>
        <begin position="574"/>
        <end position="595"/>
    </location>
</feature>
<feature type="region of interest" description="Disordered" evidence="12">
    <location>
        <begin position="688"/>
        <end position="774"/>
    </location>
</feature>
<protein>
    <recommendedName>
        <fullName evidence="10">ATP-dependent RNA helicase DeaD</fullName>
        <ecNumber evidence="10">3.6.4.13</ecNumber>
    </recommendedName>
    <alternativeName>
        <fullName evidence="10">Cold-shock DEAD box protein A</fullName>
    </alternativeName>
</protein>
<dbReference type="GO" id="GO:0003724">
    <property type="term" value="F:RNA helicase activity"/>
    <property type="evidence" value="ECO:0007669"/>
    <property type="project" value="UniProtKB-UniRule"/>
</dbReference>
<dbReference type="InterPro" id="IPR028618">
    <property type="entry name" value="DEAD_helicase_DeaD"/>
</dbReference>
<comment type="function">
    <text evidence="10">DEAD-box RNA helicase involved in various cellular processes at low temperature, including ribosome biogenesis, mRNA degradation and translation initiation.</text>
</comment>
<proteinExistence type="inferred from homology"/>
<dbReference type="GO" id="GO:0070417">
    <property type="term" value="P:cellular response to cold"/>
    <property type="evidence" value="ECO:0007669"/>
    <property type="project" value="InterPro"/>
</dbReference>
<dbReference type="HAMAP" id="MF_00964">
    <property type="entry name" value="DEAD_helicase_DeaD"/>
    <property type="match status" value="1"/>
</dbReference>
<comment type="catalytic activity">
    <reaction evidence="9 10">
        <text>ATP + H2O = ADP + phosphate + H(+)</text>
        <dbReference type="Rhea" id="RHEA:13065"/>
        <dbReference type="ChEBI" id="CHEBI:15377"/>
        <dbReference type="ChEBI" id="CHEBI:15378"/>
        <dbReference type="ChEBI" id="CHEBI:30616"/>
        <dbReference type="ChEBI" id="CHEBI:43474"/>
        <dbReference type="ChEBI" id="CHEBI:456216"/>
        <dbReference type="EC" id="3.6.4.13"/>
    </reaction>
</comment>
<evidence type="ECO:0000256" key="4">
    <source>
        <dbReference type="ARBA" id="ARBA00022801"/>
    </source>
</evidence>
<comment type="subcellular location">
    <subcellularLocation>
        <location evidence="1 10">Cytoplasm</location>
    </subcellularLocation>
</comment>
<evidence type="ECO:0000256" key="5">
    <source>
        <dbReference type="ARBA" id="ARBA00022806"/>
    </source>
</evidence>
<evidence type="ECO:0000256" key="7">
    <source>
        <dbReference type="ARBA" id="ARBA00022884"/>
    </source>
</evidence>
<evidence type="ECO:0000256" key="2">
    <source>
        <dbReference type="ARBA" id="ARBA00022490"/>
    </source>
</evidence>
<feature type="domain" description="DEAD-box RNA helicase Q" evidence="15">
    <location>
        <begin position="144"/>
        <end position="172"/>
    </location>
</feature>
<feature type="compositionally biased region" description="Low complexity" evidence="12">
    <location>
        <begin position="74"/>
        <end position="144"/>
    </location>
</feature>
<keyword evidence="4 10" id="KW-0378">Hydrolase</keyword>
<dbReference type="InterPro" id="IPR012677">
    <property type="entry name" value="Nucleotide-bd_a/b_plait_sf"/>
</dbReference>
<keyword evidence="7 10" id="KW-0694">RNA-binding</keyword>
<gene>
    <name evidence="10" type="primary">deaD</name>
    <name evidence="10" type="synonym">csdA</name>
    <name evidence="16" type="ORF">CXF48_03170</name>
</gene>
<evidence type="ECO:0000256" key="8">
    <source>
        <dbReference type="ARBA" id="ARBA00023016"/>
    </source>
</evidence>
<feature type="compositionally biased region" description="Polar residues" evidence="12">
    <location>
        <begin position="9"/>
        <end position="35"/>
    </location>
</feature>
<keyword evidence="2 10" id="KW-0963">Cytoplasm</keyword>
<dbReference type="InterPro" id="IPR034415">
    <property type="entry name" value="CsdA_RRM"/>
</dbReference>
<evidence type="ECO:0000256" key="11">
    <source>
        <dbReference type="PROSITE-ProRule" id="PRU00552"/>
    </source>
</evidence>
<dbReference type="InterPro" id="IPR011545">
    <property type="entry name" value="DEAD/DEAH_box_helicase_dom"/>
</dbReference>
<evidence type="ECO:0000259" key="14">
    <source>
        <dbReference type="PROSITE" id="PS51194"/>
    </source>
</evidence>
<dbReference type="FunFam" id="3.40.50.300:FF:000108">
    <property type="entry name" value="ATP-dependent RNA helicase RhlE"/>
    <property type="match status" value="1"/>
</dbReference>
<dbReference type="Pfam" id="PF25399">
    <property type="entry name" value="DeaD_dimer"/>
    <property type="match status" value="1"/>
</dbReference>
<dbReference type="Proteomes" id="UP000276526">
    <property type="component" value="Unassembled WGS sequence"/>
</dbReference>
<dbReference type="InterPro" id="IPR000629">
    <property type="entry name" value="RNA-helicase_DEAD-box_CS"/>
</dbReference>
<evidence type="ECO:0000259" key="15">
    <source>
        <dbReference type="PROSITE" id="PS51195"/>
    </source>
</evidence>
<evidence type="ECO:0000256" key="3">
    <source>
        <dbReference type="ARBA" id="ARBA00022741"/>
    </source>
</evidence>
<evidence type="ECO:0000313" key="16">
    <source>
        <dbReference type="EMBL" id="RRO87192.1"/>
    </source>
</evidence>
<dbReference type="CDD" id="cd18787">
    <property type="entry name" value="SF2_C_DEAD"/>
    <property type="match status" value="1"/>
</dbReference>
<evidence type="ECO:0000256" key="9">
    <source>
        <dbReference type="ARBA" id="ARBA00047984"/>
    </source>
</evidence>
<comment type="similarity">
    <text evidence="10">Belongs to the DEAD box helicase family. DeaD/CsdA subfamily.</text>
</comment>
<evidence type="ECO:0000256" key="6">
    <source>
        <dbReference type="ARBA" id="ARBA00022840"/>
    </source>
</evidence>
<accession>A0A3R8R2R7</accession>
<feature type="region of interest" description="Disordered" evidence="12">
    <location>
        <begin position="1"/>
        <end position="149"/>
    </location>
</feature>
<dbReference type="GO" id="GO:0005524">
    <property type="term" value="F:ATP binding"/>
    <property type="evidence" value="ECO:0007669"/>
    <property type="project" value="UniProtKB-UniRule"/>
</dbReference>
<dbReference type="CDD" id="cd00268">
    <property type="entry name" value="DEADc"/>
    <property type="match status" value="1"/>
</dbReference>
<dbReference type="FunFam" id="3.30.70.330:FF:000068">
    <property type="entry name" value="ATP-dependent RNA helicase DeaD"/>
    <property type="match status" value="1"/>
</dbReference>
<dbReference type="PANTHER" id="PTHR47963">
    <property type="entry name" value="DEAD-BOX ATP-DEPENDENT RNA HELICASE 47, MITOCHONDRIAL"/>
    <property type="match status" value="1"/>
</dbReference>
<dbReference type="PROSITE" id="PS51192">
    <property type="entry name" value="HELICASE_ATP_BIND_1"/>
    <property type="match status" value="1"/>
</dbReference>
<dbReference type="InterPro" id="IPR050547">
    <property type="entry name" value="DEAD_box_RNA_helicases"/>
</dbReference>
<dbReference type="PROSITE" id="PS51195">
    <property type="entry name" value="Q_MOTIF"/>
    <property type="match status" value="1"/>
</dbReference>
<feature type="domain" description="Helicase C-terminal" evidence="14">
    <location>
        <begin position="373"/>
        <end position="517"/>
    </location>
</feature>
<dbReference type="InterPro" id="IPR001650">
    <property type="entry name" value="Helicase_C-like"/>
</dbReference>
<evidence type="ECO:0000313" key="17">
    <source>
        <dbReference type="Proteomes" id="UP000276526"/>
    </source>
</evidence>
<dbReference type="GO" id="GO:0005829">
    <property type="term" value="C:cytosol"/>
    <property type="evidence" value="ECO:0007669"/>
    <property type="project" value="TreeGrafter"/>
</dbReference>
<dbReference type="GO" id="GO:0033592">
    <property type="term" value="F:RNA strand annealing activity"/>
    <property type="evidence" value="ECO:0007669"/>
    <property type="project" value="TreeGrafter"/>
</dbReference>
<feature type="region of interest" description="Disordered" evidence="12">
    <location>
        <begin position="572"/>
        <end position="617"/>
    </location>
</feature>
<dbReference type="AlphaFoldDB" id="A0A3R8R2R7"/>
<feature type="compositionally biased region" description="Basic and acidic residues" evidence="12">
    <location>
        <begin position="708"/>
        <end position="774"/>
    </location>
</feature>
<evidence type="ECO:0000256" key="1">
    <source>
        <dbReference type="ARBA" id="ARBA00004496"/>
    </source>
</evidence>
<feature type="short sequence motif" description="Q motif" evidence="11">
    <location>
        <begin position="144"/>
        <end position="172"/>
    </location>
</feature>
<name>A0A3R8R2R7_9CORY</name>
<dbReference type="InterPro" id="IPR014001">
    <property type="entry name" value="Helicase_ATP-bd"/>
</dbReference>
<dbReference type="EMBL" id="PQNK01000004">
    <property type="protein sequence ID" value="RRO87192.1"/>
    <property type="molecule type" value="Genomic_DNA"/>
</dbReference>
<dbReference type="SMART" id="SM00490">
    <property type="entry name" value="HELICc"/>
    <property type="match status" value="1"/>
</dbReference>
<dbReference type="Pfam" id="PF00270">
    <property type="entry name" value="DEAD"/>
    <property type="match status" value="1"/>
</dbReference>
<dbReference type="GO" id="GO:0016887">
    <property type="term" value="F:ATP hydrolysis activity"/>
    <property type="evidence" value="ECO:0007669"/>
    <property type="project" value="RHEA"/>
</dbReference>
<dbReference type="GO" id="GO:0000027">
    <property type="term" value="P:ribosomal large subunit assembly"/>
    <property type="evidence" value="ECO:0007669"/>
    <property type="project" value="UniProtKB-UniRule"/>
</dbReference>
<dbReference type="PROSITE" id="PS00039">
    <property type="entry name" value="DEAD_ATP_HELICASE"/>
    <property type="match status" value="1"/>
</dbReference>
<dbReference type="GO" id="GO:0005840">
    <property type="term" value="C:ribosome"/>
    <property type="evidence" value="ECO:0007669"/>
    <property type="project" value="TreeGrafter"/>
</dbReference>
<evidence type="ECO:0000259" key="13">
    <source>
        <dbReference type="PROSITE" id="PS51192"/>
    </source>
</evidence>
<dbReference type="EC" id="3.6.4.13" evidence="10"/>
<dbReference type="GO" id="GO:0006401">
    <property type="term" value="P:RNA catabolic process"/>
    <property type="evidence" value="ECO:0007669"/>
    <property type="project" value="UniProtKB-UniRule"/>
</dbReference>
<dbReference type="Gene3D" id="3.30.70.330">
    <property type="match status" value="1"/>
</dbReference>
<organism evidence="16 17">
    <name type="scientific">Corynebacterium bovis</name>
    <dbReference type="NCBI Taxonomy" id="36808"/>
    <lineage>
        <taxon>Bacteria</taxon>
        <taxon>Bacillati</taxon>
        <taxon>Actinomycetota</taxon>
        <taxon>Actinomycetes</taxon>
        <taxon>Mycobacteriales</taxon>
        <taxon>Corynebacteriaceae</taxon>
        <taxon>Corynebacterium</taxon>
    </lineage>
</organism>
<dbReference type="Pfam" id="PF00271">
    <property type="entry name" value="Helicase_C"/>
    <property type="match status" value="1"/>
</dbReference>
<evidence type="ECO:0000256" key="10">
    <source>
        <dbReference type="HAMAP-Rule" id="MF_00964"/>
    </source>
</evidence>
<dbReference type="PANTHER" id="PTHR47963:SF8">
    <property type="entry name" value="ATP-DEPENDENT RNA HELICASE DEAD"/>
    <property type="match status" value="1"/>
</dbReference>
<dbReference type="Pfam" id="PF03880">
    <property type="entry name" value="DbpA"/>
    <property type="match status" value="1"/>
</dbReference>
<dbReference type="SUPFAM" id="SSF52540">
    <property type="entry name" value="P-loop containing nucleoside triphosphate hydrolases"/>
    <property type="match status" value="1"/>
</dbReference>
<comment type="caution">
    <text evidence="16">The sequence shown here is derived from an EMBL/GenBank/DDBJ whole genome shotgun (WGS) entry which is preliminary data.</text>
</comment>
<keyword evidence="3 10" id="KW-0547">Nucleotide-binding</keyword>
<evidence type="ECO:0000256" key="12">
    <source>
        <dbReference type="SAM" id="MobiDB-lite"/>
    </source>
</evidence>
<keyword evidence="5 10" id="KW-0347">Helicase</keyword>
<dbReference type="SMART" id="SM00487">
    <property type="entry name" value="DEXDc"/>
    <property type="match status" value="1"/>
</dbReference>
<feature type="domain" description="Helicase ATP-binding" evidence="13">
    <location>
        <begin position="175"/>
        <end position="346"/>
    </location>
</feature>
<dbReference type="RefSeq" id="WP_125207011.1">
    <property type="nucleotide sequence ID" value="NZ_PQNK01000004.1"/>
</dbReference>
<feature type="compositionally biased region" description="Acidic residues" evidence="12">
    <location>
        <begin position="64"/>
        <end position="73"/>
    </location>
</feature>
<sequence>MSDIDNVTGDVNTPDTSGTPETPDTQQGQAGQTSPGAEAQPLEVADVLDGDSAVEDTAGTDTADTAETDDAPETTDTAADDTTGAETTDAAAGSAGSADTDSADTDSAGSADAGSADAGNDTGSTDGADSAAAAEPAAAPEPGTTFADLGLPERVLRAVTSVGYTEPSPIQAETIPLLMEGHDVVGLAQTGTGKTAAFALPVLAGIDPTQRSTQALVLAPTRELALQVAESFQSFANSLGGVNILPVYGGQAYGVQLSGLRRGAHVVVGTPGRVIDHLAKGSLDLSDLRFMVLDEADEMLNMGFQEDVERILGDTPDGKQVALFSATMPSGIRRLSKQYLNNPREITVKSNQRTAENITQDFLMVSHRNKLDALTRILEVTDFEAMIMFVRTKNETEELAERLRDRGFNAAAINGDIAQAQRERTVDQLKDGRLDILVATDVAARGLDVDRITHVFNYDIPHDTESYVHRIGRTGRAGRSGRAILFVTPRERRLLKAIERATKSTLNEIDLPDVDAVNDVRKRKFAQSLTESLSDPQVGIFRELVTAYAAEHGTDMADIAAALAAQAQGGAEFLVKDRPPEPRPERRGRDDDRRGGGGAFRPFAERFNRTPPTVTDRQGKELAVYRIAVGKRHRVRPGAIVGALANEGGLNSRDFGRINIFTEHSLVELPTDLPKEIFEKLDSTRISGQLINIEPDPGAPKGRPARHRDRDDRDSRGRGGRDDRGGDRGGRGGFRGRDDRGDRGGDRGGRGGFRGRDDRGGRDGDRGGFRDRTR</sequence>
<dbReference type="InterPro" id="IPR014014">
    <property type="entry name" value="RNA_helicase_DEAD_Q_motif"/>
</dbReference>
<keyword evidence="8 10" id="KW-0346">Stress response</keyword>